<reference evidence="1" key="1">
    <citation type="submission" date="2019-08" db="EMBL/GenBank/DDBJ databases">
        <authorList>
            <person name="Kucharzyk K."/>
            <person name="Murdoch R.W."/>
            <person name="Higgins S."/>
            <person name="Loffler F."/>
        </authorList>
    </citation>
    <scope>NUCLEOTIDE SEQUENCE</scope>
</reference>
<sequence>MSIDNSQLGWKRWEEKGDIATHPKAVMNGNKGSNNISSRYLEDGGFFRIKNITLGYNLPPNLLKKISMSICRVYISGDNLFTITRFSGMDPEVSLKTTEYSLAGLYADNYPISRQILVGVEISF</sequence>
<protein>
    <submittedName>
        <fullName evidence="1">Uncharacterized protein</fullName>
    </submittedName>
</protein>
<gene>
    <name evidence="1" type="ORF">SDC9_194680</name>
</gene>
<proteinExistence type="predicted"/>
<evidence type="ECO:0000313" key="1">
    <source>
        <dbReference type="EMBL" id="MPN47080.1"/>
    </source>
</evidence>
<dbReference type="EMBL" id="VSSQ01108283">
    <property type="protein sequence ID" value="MPN47080.1"/>
    <property type="molecule type" value="Genomic_DNA"/>
</dbReference>
<dbReference type="AlphaFoldDB" id="A0A645I7I9"/>
<comment type="caution">
    <text evidence="1">The sequence shown here is derived from an EMBL/GenBank/DDBJ whole genome shotgun (WGS) entry which is preliminary data.</text>
</comment>
<accession>A0A645I7I9</accession>
<organism evidence="1">
    <name type="scientific">bioreactor metagenome</name>
    <dbReference type="NCBI Taxonomy" id="1076179"/>
    <lineage>
        <taxon>unclassified sequences</taxon>
        <taxon>metagenomes</taxon>
        <taxon>ecological metagenomes</taxon>
    </lineage>
</organism>
<name>A0A645I7I9_9ZZZZ</name>